<name>A0A4P7A1G2_9BACL</name>
<evidence type="ECO:0000313" key="2">
    <source>
        <dbReference type="EMBL" id="QBP42870.1"/>
    </source>
</evidence>
<sequence length="251" mass="29451">MGLFINTDKHPDILKNNGHIVDQNQSFFKRDHLSELLMEQQRTNETLNQSFSELKDLFEKQESKQTSHWKYIQKGISEQKKLNFQHRKVDSHVLGWLKELDAKDSKLQLTLENDLLLKQELMNTMESLSHSNLEVVTELDKVGLANEILDLKVNEQLDLQKQIAQQISRQEDTQNVVLSRLDNQEALTEKILRQIDHFRAILFERTSYLAEKIDTGYNYTTSYFSKLMTGDQSLTHFLLNKKQKENNKDSN</sequence>
<accession>A0A4P7A1G2</accession>
<gene>
    <name evidence="2" type="ORF">E2636_17750</name>
</gene>
<dbReference type="KEGG" id="panc:E2636_17750"/>
<dbReference type="RefSeq" id="WP_134211613.1">
    <property type="nucleotide sequence ID" value="NZ_CP038015.1"/>
</dbReference>
<feature type="coiled-coil region" evidence="1">
    <location>
        <begin position="37"/>
        <end position="64"/>
    </location>
</feature>
<reference evidence="2 3" key="1">
    <citation type="submission" date="2019-03" db="EMBL/GenBank/DDBJ databases">
        <title>Complete genome sequence of Paenisporosarcina antarctica CGMCC 1.6503T.</title>
        <authorList>
            <person name="Rong J.-C."/>
            <person name="Chi N.-Y."/>
            <person name="Zhang Q.-F."/>
        </authorList>
    </citation>
    <scope>NUCLEOTIDE SEQUENCE [LARGE SCALE GENOMIC DNA]</scope>
    <source>
        <strain evidence="2 3">CGMCC 1.6503</strain>
    </source>
</reference>
<keyword evidence="3" id="KW-1185">Reference proteome</keyword>
<proteinExistence type="predicted"/>
<protein>
    <submittedName>
        <fullName evidence="2">Uncharacterized protein</fullName>
    </submittedName>
</protein>
<organism evidence="2 3">
    <name type="scientific">Paenisporosarcina antarctica</name>
    <dbReference type="NCBI Taxonomy" id="417367"/>
    <lineage>
        <taxon>Bacteria</taxon>
        <taxon>Bacillati</taxon>
        <taxon>Bacillota</taxon>
        <taxon>Bacilli</taxon>
        <taxon>Bacillales</taxon>
        <taxon>Caryophanaceae</taxon>
        <taxon>Paenisporosarcina</taxon>
    </lineage>
</organism>
<dbReference type="OrthoDB" id="2733945at2"/>
<dbReference type="AlphaFoldDB" id="A0A4P7A1G2"/>
<evidence type="ECO:0000313" key="3">
    <source>
        <dbReference type="Proteomes" id="UP000294292"/>
    </source>
</evidence>
<keyword evidence="1" id="KW-0175">Coiled coil</keyword>
<evidence type="ECO:0000256" key="1">
    <source>
        <dbReference type="SAM" id="Coils"/>
    </source>
</evidence>
<dbReference type="EMBL" id="CP038015">
    <property type="protein sequence ID" value="QBP42870.1"/>
    <property type="molecule type" value="Genomic_DNA"/>
</dbReference>
<dbReference type="Proteomes" id="UP000294292">
    <property type="component" value="Chromosome"/>
</dbReference>